<organism evidence="12 13">
    <name type="scientific">Actinia tenebrosa</name>
    <name type="common">Australian red waratah sea anemone</name>
    <dbReference type="NCBI Taxonomy" id="6105"/>
    <lineage>
        <taxon>Eukaryota</taxon>
        <taxon>Metazoa</taxon>
        <taxon>Cnidaria</taxon>
        <taxon>Anthozoa</taxon>
        <taxon>Hexacorallia</taxon>
        <taxon>Actiniaria</taxon>
        <taxon>Actiniidae</taxon>
        <taxon>Actinia</taxon>
    </lineage>
</organism>
<reference evidence="13" key="1">
    <citation type="submission" date="2025-08" db="UniProtKB">
        <authorList>
            <consortium name="RefSeq"/>
        </authorList>
    </citation>
    <scope>IDENTIFICATION</scope>
    <source>
        <tissue evidence="13">Tentacle</tissue>
    </source>
</reference>
<dbReference type="Gene3D" id="1.20.5.110">
    <property type="match status" value="1"/>
</dbReference>
<evidence type="ECO:0000256" key="8">
    <source>
        <dbReference type="ARBA" id="ARBA00023136"/>
    </source>
</evidence>
<dbReference type="GO" id="GO:1903076">
    <property type="term" value="P:regulation of protein localization to plasma membrane"/>
    <property type="evidence" value="ECO:0007669"/>
    <property type="project" value="TreeGrafter"/>
</dbReference>
<dbReference type="Gene3D" id="1.20.58.400">
    <property type="entry name" value="t-snare proteins"/>
    <property type="match status" value="1"/>
</dbReference>
<dbReference type="InterPro" id="IPR038407">
    <property type="entry name" value="v-SNARE_N_sf"/>
</dbReference>
<evidence type="ECO:0000256" key="5">
    <source>
        <dbReference type="ARBA" id="ARBA00022927"/>
    </source>
</evidence>
<keyword evidence="5" id="KW-0653">Protein transport</keyword>
<evidence type="ECO:0000259" key="11">
    <source>
        <dbReference type="Pfam" id="PF05008"/>
    </source>
</evidence>
<proteinExistence type="inferred from homology"/>
<feature type="compositionally biased region" description="Basic and acidic residues" evidence="9">
    <location>
        <begin position="101"/>
        <end position="117"/>
    </location>
</feature>
<dbReference type="GO" id="GO:0006886">
    <property type="term" value="P:intracellular protein transport"/>
    <property type="evidence" value="ECO:0007669"/>
    <property type="project" value="InterPro"/>
</dbReference>
<dbReference type="GeneID" id="116302722"/>
<dbReference type="Pfam" id="PF05008">
    <property type="entry name" value="V-SNARE"/>
    <property type="match status" value="1"/>
</dbReference>
<dbReference type="GO" id="GO:0005484">
    <property type="term" value="F:SNAP receptor activity"/>
    <property type="evidence" value="ECO:0007669"/>
    <property type="project" value="TreeGrafter"/>
</dbReference>
<dbReference type="GO" id="GO:0048280">
    <property type="term" value="P:vesicle fusion with Golgi apparatus"/>
    <property type="evidence" value="ECO:0007669"/>
    <property type="project" value="TreeGrafter"/>
</dbReference>
<dbReference type="CDD" id="cd15890">
    <property type="entry name" value="SNARE_Vti1b"/>
    <property type="match status" value="1"/>
</dbReference>
<keyword evidence="3" id="KW-0813">Transport</keyword>
<comment type="subcellular location">
    <subcellularLocation>
        <location evidence="1">Membrane</location>
        <topology evidence="1">Single-pass type IV membrane protein</topology>
    </subcellularLocation>
</comment>
<dbReference type="SUPFAM" id="SSF58038">
    <property type="entry name" value="SNARE fusion complex"/>
    <property type="match status" value="1"/>
</dbReference>
<dbReference type="OrthoDB" id="430637at2759"/>
<dbReference type="InterPro" id="IPR010989">
    <property type="entry name" value="SNARE"/>
</dbReference>
<dbReference type="GO" id="GO:0005829">
    <property type="term" value="C:cytosol"/>
    <property type="evidence" value="ECO:0007669"/>
    <property type="project" value="GOC"/>
</dbReference>
<evidence type="ECO:0000256" key="3">
    <source>
        <dbReference type="ARBA" id="ARBA00022448"/>
    </source>
</evidence>
<keyword evidence="12" id="KW-1185">Reference proteome</keyword>
<dbReference type="GO" id="GO:0031902">
    <property type="term" value="C:late endosome membrane"/>
    <property type="evidence" value="ECO:0007669"/>
    <property type="project" value="TreeGrafter"/>
</dbReference>
<dbReference type="GO" id="GO:0031201">
    <property type="term" value="C:SNARE complex"/>
    <property type="evidence" value="ECO:0007669"/>
    <property type="project" value="TreeGrafter"/>
</dbReference>
<protein>
    <submittedName>
        <fullName evidence="13">Vesicle transport through interaction with t-SNAREs homolog 1B-like</fullName>
    </submittedName>
</protein>
<evidence type="ECO:0000256" key="1">
    <source>
        <dbReference type="ARBA" id="ARBA00004211"/>
    </source>
</evidence>
<feature type="transmembrane region" description="Helical" evidence="10">
    <location>
        <begin position="194"/>
        <end position="213"/>
    </location>
</feature>
<evidence type="ECO:0000256" key="2">
    <source>
        <dbReference type="ARBA" id="ARBA00006108"/>
    </source>
</evidence>
<dbReference type="FunCoup" id="A0A6P8IM80">
    <property type="interactions" value="1041"/>
</dbReference>
<feature type="region of interest" description="Disordered" evidence="9">
    <location>
        <begin position="100"/>
        <end position="130"/>
    </location>
</feature>
<evidence type="ECO:0000256" key="7">
    <source>
        <dbReference type="ARBA" id="ARBA00023054"/>
    </source>
</evidence>
<dbReference type="GO" id="GO:0005794">
    <property type="term" value="C:Golgi apparatus"/>
    <property type="evidence" value="ECO:0007669"/>
    <property type="project" value="TreeGrafter"/>
</dbReference>
<dbReference type="FunFam" id="1.20.5.110:FF:000002">
    <property type="entry name" value="Vesicle transport through interaction with t-SNAREsB"/>
    <property type="match status" value="1"/>
</dbReference>
<comment type="similarity">
    <text evidence="2">Belongs to the VTI1 family.</text>
</comment>
<dbReference type="GO" id="GO:0000149">
    <property type="term" value="F:SNARE binding"/>
    <property type="evidence" value="ECO:0007669"/>
    <property type="project" value="TreeGrafter"/>
</dbReference>
<dbReference type="AlphaFoldDB" id="A0A6P8IM80"/>
<keyword evidence="7" id="KW-0175">Coiled coil</keyword>
<dbReference type="GO" id="GO:0006896">
    <property type="term" value="P:Golgi to vacuole transport"/>
    <property type="evidence" value="ECO:0007669"/>
    <property type="project" value="TreeGrafter"/>
</dbReference>
<evidence type="ECO:0000313" key="12">
    <source>
        <dbReference type="Proteomes" id="UP000515163"/>
    </source>
</evidence>
<dbReference type="SUPFAM" id="SSF47661">
    <property type="entry name" value="t-snare proteins"/>
    <property type="match status" value="1"/>
</dbReference>
<dbReference type="GO" id="GO:0016236">
    <property type="term" value="P:macroautophagy"/>
    <property type="evidence" value="ECO:0007669"/>
    <property type="project" value="TreeGrafter"/>
</dbReference>
<evidence type="ECO:0000256" key="4">
    <source>
        <dbReference type="ARBA" id="ARBA00022692"/>
    </source>
</evidence>
<dbReference type="GO" id="GO:0006891">
    <property type="term" value="P:intra-Golgi vesicle-mediated transport"/>
    <property type="evidence" value="ECO:0007669"/>
    <property type="project" value="TreeGrafter"/>
</dbReference>
<dbReference type="PANTHER" id="PTHR21230">
    <property type="entry name" value="VESICLE TRANSPORT V-SNARE PROTEIN VTI1-RELATED"/>
    <property type="match status" value="1"/>
</dbReference>
<gene>
    <name evidence="13" type="primary">LOC116302722</name>
</gene>
<dbReference type="GO" id="GO:0005789">
    <property type="term" value="C:endoplasmic reticulum membrane"/>
    <property type="evidence" value="ECO:0007669"/>
    <property type="project" value="TreeGrafter"/>
</dbReference>
<name>A0A6P8IM80_ACTTE</name>
<keyword evidence="6 10" id="KW-1133">Transmembrane helix</keyword>
<evidence type="ECO:0000256" key="9">
    <source>
        <dbReference type="SAM" id="MobiDB-lite"/>
    </source>
</evidence>
<dbReference type="Proteomes" id="UP000515163">
    <property type="component" value="Unplaced"/>
</dbReference>
<dbReference type="GO" id="GO:0042147">
    <property type="term" value="P:retrograde transport, endosome to Golgi"/>
    <property type="evidence" value="ECO:0007669"/>
    <property type="project" value="TreeGrafter"/>
</dbReference>
<sequence>MSSEKFEEFEDELRVLYEDVNSRVVHRIPKLGGEQKKSAIREVERKIEDANLLIEEMEDEAGRAPGAYRNSMISKVRTYKRDFQKLKKDLGKPSVGPRVTFGRDDLFDTNPEREQKSRVNQGTESLHRATESIARSTRVAVETEQIGGEIIEDLTDQRESLIRTRDRLKETHEDLGRSRRILNSMAIRVATNKLLLLCIIIVELAILGGVVYIKFFKKKK</sequence>
<dbReference type="RefSeq" id="XP_031567944.1">
    <property type="nucleotide sequence ID" value="XM_031712084.1"/>
</dbReference>
<dbReference type="PANTHER" id="PTHR21230:SF89">
    <property type="entry name" value="VESICLE TRANSPORT THROUGH INTERACTION WITH T-SNARES HOMOLOG 1B"/>
    <property type="match status" value="1"/>
</dbReference>
<dbReference type="KEGG" id="aten:116302722"/>
<dbReference type="InterPro" id="IPR007705">
    <property type="entry name" value="Vesicle_trsprt_v-SNARE_N"/>
</dbReference>
<feature type="domain" description="Vesicle transport v-SNARE N-terminal" evidence="11">
    <location>
        <begin position="1"/>
        <end position="91"/>
    </location>
</feature>
<evidence type="ECO:0000256" key="10">
    <source>
        <dbReference type="SAM" id="Phobius"/>
    </source>
</evidence>
<accession>A0A6P8IM80</accession>
<dbReference type="Pfam" id="PF12352">
    <property type="entry name" value="V-SNARE_C"/>
    <property type="match status" value="1"/>
</dbReference>
<dbReference type="InParanoid" id="A0A6P8IM80"/>
<evidence type="ECO:0000313" key="13">
    <source>
        <dbReference type="RefSeq" id="XP_031567944.1"/>
    </source>
</evidence>
<keyword evidence="4 10" id="KW-0812">Transmembrane</keyword>
<evidence type="ECO:0000256" key="6">
    <source>
        <dbReference type="ARBA" id="ARBA00022989"/>
    </source>
</evidence>
<dbReference type="GO" id="GO:0012507">
    <property type="term" value="C:ER to Golgi transport vesicle membrane"/>
    <property type="evidence" value="ECO:0007669"/>
    <property type="project" value="TreeGrafter"/>
</dbReference>
<keyword evidence="8 10" id="KW-0472">Membrane</keyword>